<accession>A0AA39IYL5</accession>
<dbReference type="AlphaFoldDB" id="A0AA39IYL5"/>
<evidence type="ECO:0000256" key="1">
    <source>
        <dbReference type="SAM" id="MobiDB-lite"/>
    </source>
</evidence>
<evidence type="ECO:0000313" key="2">
    <source>
        <dbReference type="EMBL" id="KAK0432209.1"/>
    </source>
</evidence>
<feature type="compositionally biased region" description="Low complexity" evidence="1">
    <location>
        <begin position="90"/>
        <end position="102"/>
    </location>
</feature>
<dbReference type="Proteomes" id="UP001175226">
    <property type="component" value="Unassembled WGS sequence"/>
</dbReference>
<feature type="compositionally biased region" description="Acidic residues" evidence="1">
    <location>
        <begin position="1"/>
        <end position="12"/>
    </location>
</feature>
<gene>
    <name evidence="2" type="ORF">EV421DRAFT_1911110</name>
</gene>
<feature type="compositionally biased region" description="Polar residues" evidence="1">
    <location>
        <begin position="120"/>
        <end position="132"/>
    </location>
</feature>
<comment type="caution">
    <text evidence="2">The sequence shown here is derived from an EMBL/GenBank/DDBJ whole genome shotgun (WGS) entry which is preliminary data.</text>
</comment>
<name>A0AA39IYL5_9AGAR</name>
<organism evidence="2 3">
    <name type="scientific">Armillaria borealis</name>
    <dbReference type="NCBI Taxonomy" id="47425"/>
    <lineage>
        <taxon>Eukaryota</taxon>
        <taxon>Fungi</taxon>
        <taxon>Dikarya</taxon>
        <taxon>Basidiomycota</taxon>
        <taxon>Agaricomycotina</taxon>
        <taxon>Agaricomycetes</taxon>
        <taxon>Agaricomycetidae</taxon>
        <taxon>Agaricales</taxon>
        <taxon>Marasmiineae</taxon>
        <taxon>Physalacriaceae</taxon>
        <taxon>Armillaria</taxon>
    </lineage>
</organism>
<keyword evidence="3" id="KW-1185">Reference proteome</keyword>
<proteinExistence type="predicted"/>
<feature type="compositionally biased region" description="Basic and acidic residues" evidence="1">
    <location>
        <begin position="13"/>
        <end position="30"/>
    </location>
</feature>
<feature type="region of interest" description="Disordered" evidence="1">
    <location>
        <begin position="59"/>
        <end position="174"/>
    </location>
</feature>
<dbReference type="EMBL" id="JAUEPT010000098">
    <property type="protein sequence ID" value="KAK0432209.1"/>
    <property type="molecule type" value="Genomic_DNA"/>
</dbReference>
<feature type="region of interest" description="Disordered" evidence="1">
    <location>
        <begin position="1"/>
        <end position="36"/>
    </location>
</feature>
<protein>
    <submittedName>
        <fullName evidence="2">Uncharacterized protein</fullName>
    </submittedName>
</protein>
<sequence length="199" mass="20996">MADAGEESDHSDEDNIMRALRQPELDRETEVDTSVDEENLSALTLMPLAMLMPLPQAEDTAIPVSSEPTYVDVSDDEPSAIQNSEVDQAPGSGVSVVSVGPPAQETITKPTRGRGRGSKKPTSGQGKVNRGSTKGRGMGTSVRAPSDSAATAPKAPGGHQLRARGGNKQNVEHSSCLADNLDLDESIEEDFEYSAANIH</sequence>
<reference evidence="2" key="1">
    <citation type="submission" date="2023-06" db="EMBL/GenBank/DDBJ databases">
        <authorList>
            <consortium name="Lawrence Berkeley National Laboratory"/>
            <person name="Ahrendt S."/>
            <person name="Sahu N."/>
            <person name="Indic B."/>
            <person name="Wong-Bajracharya J."/>
            <person name="Merenyi Z."/>
            <person name="Ke H.-M."/>
            <person name="Monk M."/>
            <person name="Kocsube S."/>
            <person name="Drula E."/>
            <person name="Lipzen A."/>
            <person name="Balint B."/>
            <person name="Henrissat B."/>
            <person name="Andreopoulos B."/>
            <person name="Martin F.M."/>
            <person name="Harder C.B."/>
            <person name="Rigling D."/>
            <person name="Ford K.L."/>
            <person name="Foster G.D."/>
            <person name="Pangilinan J."/>
            <person name="Papanicolaou A."/>
            <person name="Barry K."/>
            <person name="LaButti K."/>
            <person name="Viragh M."/>
            <person name="Koriabine M."/>
            <person name="Yan M."/>
            <person name="Riley R."/>
            <person name="Champramary S."/>
            <person name="Plett K.L."/>
            <person name="Tsai I.J."/>
            <person name="Slot J."/>
            <person name="Sipos G."/>
            <person name="Plett J."/>
            <person name="Nagy L.G."/>
            <person name="Grigoriev I.V."/>
        </authorList>
    </citation>
    <scope>NUCLEOTIDE SEQUENCE</scope>
    <source>
        <strain evidence="2">FPL87.14</strain>
    </source>
</reference>
<evidence type="ECO:0000313" key="3">
    <source>
        <dbReference type="Proteomes" id="UP001175226"/>
    </source>
</evidence>